<reference evidence="2" key="1">
    <citation type="submission" date="2022-08" db="UniProtKB">
        <authorList>
            <consortium name="EnsemblMetazoa"/>
        </authorList>
    </citation>
    <scope>IDENTIFICATION</scope>
    <source>
        <strain evidence="2">EBRO</strain>
    </source>
</reference>
<dbReference type="Pfam" id="PF13181">
    <property type="entry name" value="TPR_8"/>
    <property type="match status" value="2"/>
</dbReference>
<dbReference type="InterPro" id="IPR011990">
    <property type="entry name" value="TPR-like_helical_dom_sf"/>
</dbReference>
<accession>A0A182J3D8</accession>
<dbReference type="PANTHER" id="PTHR23082">
    <property type="entry name" value="TRANSCRIPTION INITIATION FACTOR IIIC TFIIIC , POLYPEPTIDE 3-RELATED"/>
    <property type="match status" value="1"/>
</dbReference>
<dbReference type="Gene3D" id="1.25.40.10">
    <property type="entry name" value="Tetratricopeptide repeat domain"/>
    <property type="match status" value="3"/>
</dbReference>
<sequence length="867" mass="100077">MSFNEEIYDGSGVEIEELEVDQVEASDLAEFVELHEEPIMVVPTARAGPSTASVGGNCSAASESETDDERSQQREVLLKKLVAREITYSEYQARLQDDELDDDDAYLDLGKQHAQQQKKTGFDEDYTTARLDAFKGNLQGPSHSEGKRRHKRNLPPALQGLMGEANLCYVRGDTKTAKDLCLEIIRQVPLAHEPFITLAQIHETDDPEQHLDYSLIAAHLNPSDVEQWMRVAELSVERGKTDQALTCYTRALKSDPNNVEIRLKRAQLAESKGDEKQALRYYYGMLQYIPKEQGEFLISTAKQVAKKFHEENNIGAALDAMQRAYSMAPEKFSVEDINVLLELLIANGLYRRALDILAIHANVEVTEAKDVLQVSIPEGIMLDLRTKLVVVLVHLKCEHLFDHLIDDVLEYIDPENEGDCYLDIAEALMKEEYYRYALRLLVPLIKSTKFSLAAVWLRYADCSRWIEDYDEAIVGYRKVVSLAQHLDARLALAALLKKQGKYDEALEALEQDPDLEYLDPEVLHERCLLLEEVGRYREFLTAGYTLLSRHCYELKNRHEMHTVVMGFRMYSTRMVESKSNRIIGEGAPAFGTANDLPLETEWDLVLRLVTAADRLRDYTFFMKLVFTLRTSKRFERFRSQLQQLALTACIYNRDPTFGLNIMRDQIRTLLCMKPTKINHSHLWNMFNLIILISGDVRYHRYLSRLFNRVPGIEVYPKTLIANYHLNSTTYKYALNEYNKIYLVTNDPLHAMMLAVTLTQIACQKYSSKKHSLVAQAIVFMEKYRKGRPEELQHEVWYNFGRIYHQLGMLHLASDYYKRVLHFDSEVVKEHPQHLCLKAEAAYNLSYIYKQSGNIELARKYMYDYLQV</sequence>
<dbReference type="AlphaFoldDB" id="A0A182J3D8"/>
<proteinExistence type="predicted"/>
<dbReference type="STRING" id="41427.A0A182J3D8"/>
<dbReference type="SMART" id="SM00028">
    <property type="entry name" value="TPR"/>
    <property type="match status" value="5"/>
</dbReference>
<evidence type="ECO:0000256" key="1">
    <source>
        <dbReference type="SAM" id="MobiDB-lite"/>
    </source>
</evidence>
<protein>
    <submittedName>
        <fullName evidence="2">Uncharacterized protein</fullName>
    </submittedName>
</protein>
<dbReference type="EnsemblMetazoa" id="AATE010599-RA">
    <property type="protein sequence ID" value="AATE010599-PA.1"/>
    <property type="gene ID" value="AATE010599"/>
</dbReference>
<dbReference type="InterPro" id="IPR019734">
    <property type="entry name" value="TPR_rpt"/>
</dbReference>
<dbReference type="VEuPathDB" id="VectorBase:AATE010599"/>
<dbReference type="PANTHER" id="PTHR23082:SF0">
    <property type="entry name" value="GENERAL TRANSCRIPTION FACTOR 3C POLYPEPTIDE 3"/>
    <property type="match status" value="1"/>
</dbReference>
<dbReference type="InterPro" id="IPR039340">
    <property type="entry name" value="Tfc4/TFIIIC-102/Sfc4"/>
</dbReference>
<dbReference type="GO" id="GO:0000127">
    <property type="term" value="C:transcription factor TFIIIC complex"/>
    <property type="evidence" value="ECO:0007669"/>
    <property type="project" value="TreeGrafter"/>
</dbReference>
<dbReference type="PROSITE" id="PS50005">
    <property type="entry name" value="TPR"/>
    <property type="match status" value="2"/>
</dbReference>
<dbReference type="Pfam" id="PF13414">
    <property type="entry name" value="TPR_11"/>
    <property type="match status" value="1"/>
</dbReference>
<dbReference type="SUPFAM" id="SSF48452">
    <property type="entry name" value="TPR-like"/>
    <property type="match status" value="2"/>
</dbReference>
<organism evidence="2">
    <name type="scientific">Anopheles atroparvus</name>
    <name type="common">European mosquito</name>
    <dbReference type="NCBI Taxonomy" id="41427"/>
    <lineage>
        <taxon>Eukaryota</taxon>
        <taxon>Metazoa</taxon>
        <taxon>Ecdysozoa</taxon>
        <taxon>Arthropoda</taxon>
        <taxon>Hexapoda</taxon>
        <taxon>Insecta</taxon>
        <taxon>Pterygota</taxon>
        <taxon>Neoptera</taxon>
        <taxon>Endopterygota</taxon>
        <taxon>Diptera</taxon>
        <taxon>Nematocera</taxon>
        <taxon>Culicoidea</taxon>
        <taxon>Culicidae</taxon>
        <taxon>Anophelinae</taxon>
        <taxon>Anopheles</taxon>
    </lineage>
</organism>
<evidence type="ECO:0000313" key="2">
    <source>
        <dbReference type="EnsemblMetazoa" id="AATE010599-PA.1"/>
    </source>
</evidence>
<feature type="region of interest" description="Disordered" evidence="1">
    <location>
        <begin position="46"/>
        <end position="72"/>
    </location>
</feature>
<name>A0A182J3D8_ANOAO</name>
<feature type="compositionally biased region" description="Polar residues" evidence="1">
    <location>
        <begin position="50"/>
        <end position="63"/>
    </location>
</feature>
<dbReference type="GO" id="GO:0006383">
    <property type="term" value="P:transcription by RNA polymerase III"/>
    <property type="evidence" value="ECO:0007669"/>
    <property type="project" value="InterPro"/>
</dbReference>